<sequence>MHGEKGRYFRNAIIVVSMIELFIIFMFSIQIYLNAHGIDKVYGLETLDLVFSANCVVYSFIVFVPTIFYFILQINRINEMEQELCLDSMTGLYNKSYLLRAALLEVERNKRYAQPFSIIFIDLDNFKEINDTYGHKMGDSVIVKVAEKIKKTVRTIDVPVRYGGDEFVILMPQTTYEGAKSLLVRLQEKVSLIDIPCKFKLDISGGISTFPNDSKDLEQLFDLADKRMYKNKEIKRNKQRPLEQSKYLTV</sequence>
<dbReference type="SUPFAM" id="SSF55073">
    <property type="entry name" value="Nucleotide cyclase"/>
    <property type="match status" value="1"/>
</dbReference>
<evidence type="ECO:0000313" key="4">
    <source>
        <dbReference type="Proteomes" id="UP000189464"/>
    </source>
</evidence>
<dbReference type="Gene3D" id="3.30.70.270">
    <property type="match status" value="1"/>
</dbReference>
<feature type="transmembrane region" description="Helical" evidence="1">
    <location>
        <begin position="49"/>
        <end position="72"/>
    </location>
</feature>
<name>A0A1S6ITF3_9FIRM</name>
<dbReference type="Pfam" id="PF00990">
    <property type="entry name" value="GGDEF"/>
    <property type="match status" value="1"/>
</dbReference>
<dbReference type="GO" id="GO:0005886">
    <property type="term" value="C:plasma membrane"/>
    <property type="evidence" value="ECO:0007669"/>
    <property type="project" value="TreeGrafter"/>
</dbReference>
<keyword evidence="1" id="KW-0812">Transmembrane</keyword>
<gene>
    <name evidence="3" type="ORF">B0537_02475</name>
</gene>
<evidence type="ECO:0000259" key="2">
    <source>
        <dbReference type="PROSITE" id="PS50887"/>
    </source>
</evidence>
<dbReference type="PROSITE" id="PS50887">
    <property type="entry name" value="GGDEF"/>
    <property type="match status" value="1"/>
</dbReference>
<dbReference type="GO" id="GO:0043709">
    <property type="term" value="P:cell adhesion involved in single-species biofilm formation"/>
    <property type="evidence" value="ECO:0007669"/>
    <property type="project" value="TreeGrafter"/>
</dbReference>
<dbReference type="FunFam" id="3.30.70.270:FF:000001">
    <property type="entry name" value="Diguanylate cyclase domain protein"/>
    <property type="match status" value="1"/>
</dbReference>
<feature type="transmembrane region" description="Helical" evidence="1">
    <location>
        <begin position="12"/>
        <end position="33"/>
    </location>
</feature>
<feature type="domain" description="GGDEF" evidence="2">
    <location>
        <begin position="114"/>
        <end position="244"/>
    </location>
</feature>
<dbReference type="STRING" id="1833852.B0537_02475"/>
<keyword evidence="1" id="KW-0472">Membrane</keyword>
<dbReference type="SMART" id="SM00267">
    <property type="entry name" value="GGDEF"/>
    <property type="match status" value="1"/>
</dbReference>
<dbReference type="KEGG" id="dfg:B0537_02475"/>
<organism evidence="3 4">
    <name type="scientific">Desulforamulus ferrireducens</name>
    <dbReference type="NCBI Taxonomy" id="1833852"/>
    <lineage>
        <taxon>Bacteria</taxon>
        <taxon>Bacillati</taxon>
        <taxon>Bacillota</taxon>
        <taxon>Clostridia</taxon>
        <taxon>Eubacteriales</taxon>
        <taxon>Peptococcaceae</taxon>
        <taxon>Desulforamulus</taxon>
    </lineage>
</organism>
<proteinExistence type="predicted"/>
<dbReference type="PANTHER" id="PTHR45138">
    <property type="entry name" value="REGULATORY COMPONENTS OF SENSORY TRANSDUCTION SYSTEM"/>
    <property type="match status" value="1"/>
</dbReference>
<dbReference type="NCBIfam" id="TIGR00254">
    <property type="entry name" value="GGDEF"/>
    <property type="match status" value="1"/>
</dbReference>
<dbReference type="InterPro" id="IPR050469">
    <property type="entry name" value="Diguanylate_Cyclase"/>
</dbReference>
<dbReference type="InterPro" id="IPR000160">
    <property type="entry name" value="GGDEF_dom"/>
</dbReference>
<reference evidence="3 4" key="1">
    <citation type="journal article" date="2016" name="Int. J. Syst. Evol. Microbiol.">
        <title>Desulfotomaculum ferrireducens sp. nov., a moderately thermophilic sulfate-reducing and dissimilatory Fe(III)-reducing bacterium isolated from compost.</title>
        <authorList>
            <person name="Yang G."/>
            <person name="Guo J."/>
            <person name="Zhuang L."/>
            <person name="Yuan Y."/>
            <person name="Zhou S."/>
        </authorList>
    </citation>
    <scope>NUCLEOTIDE SEQUENCE [LARGE SCALE GENOMIC DNA]</scope>
    <source>
        <strain evidence="3 4">GSS09</strain>
    </source>
</reference>
<keyword evidence="1" id="KW-1133">Transmembrane helix</keyword>
<keyword evidence="4" id="KW-1185">Reference proteome</keyword>
<accession>A0A1S6ITF3</accession>
<dbReference type="InterPro" id="IPR043128">
    <property type="entry name" value="Rev_trsase/Diguanyl_cyclase"/>
</dbReference>
<dbReference type="GO" id="GO:0052621">
    <property type="term" value="F:diguanylate cyclase activity"/>
    <property type="evidence" value="ECO:0007669"/>
    <property type="project" value="TreeGrafter"/>
</dbReference>
<protein>
    <recommendedName>
        <fullName evidence="2">GGDEF domain-containing protein</fullName>
    </recommendedName>
</protein>
<dbReference type="CDD" id="cd01949">
    <property type="entry name" value="GGDEF"/>
    <property type="match status" value="1"/>
</dbReference>
<dbReference type="Proteomes" id="UP000189464">
    <property type="component" value="Chromosome"/>
</dbReference>
<dbReference type="PANTHER" id="PTHR45138:SF6">
    <property type="entry name" value="DIGUANYLATE CYCLASE DGCN"/>
    <property type="match status" value="1"/>
</dbReference>
<evidence type="ECO:0000313" key="3">
    <source>
        <dbReference type="EMBL" id="AQS58059.1"/>
    </source>
</evidence>
<dbReference type="InterPro" id="IPR029787">
    <property type="entry name" value="Nucleotide_cyclase"/>
</dbReference>
<dbReference type="GO" id="GO:1902201">
    <property type="term" value="P:negative regulation of bacterial-type flagellum-dependent cell motility"/>
    <property type="evidence" value="ECO:0007669"/>
    <property type="project" value="TreeGrafter"/>
</dbReference>
<dbReference type="AlphaFoldDB" id="A0A1S6ITF3"/>
<evidence type="ECO:0000256" key="1">
    <source>
        <dbReference type="SAM" id="Phobius"/>
    </source>
</evidence>
<dbReference type="EMBL" id="CP019698">
    <property type="protein sequence ID" value="AQS58059.1"/>
    <property type="molecule type" value="Genomic_DNA"/>
</dbReference>